<sequence length="39" mass="4630">MFWKQIDPTENNLRTISINRVLFIAINLKKSDGRIRTIN</sequence>
<dbReference type="EMBL" id="CP012029">
    <property type="protein sequence ID" value="ALO26399.1"/>
    <property type="molecule type" value="Genomic_DNA"/>
</dbReference>
<accession>A0A0S2IRW9</accession>
<evidence type="ECO:0000313" key="1">
    <source>
        <dbReference type="EMBL" id="ALO26399.1"/>
    </source>
</evidence>
<organism evidence="1">
    <name type="scientific">Leptospira borgpetersenii serovar Ballum</name>
    <dbReference type="NCBI Taxonomy" id="280505"/>
    <lineage>
        <taxon>Bacteria</taxon>
        <taxon>Pseudomonadati</taxon>
        <taxon>Spirochaetota</taxon>
        <taxon>Spirochaetia</taxon>
        <taxon>Leptospirales</taxon>
        <taxon>Leptospiraceae</taxon>
        <taxon>Leptospira</taxon>
    </lineage>
</organism>
<proteinExistence type="predicted"/>
<dbReference type="AlphaFoldDB" id="A0A0S2IRW9"/>
<gene>
    <name evidence="1" type="ORF">LBBP_02137</name>
</gene>
<dbReference type="Proteomes" id="UP000058857">
    <property type="component" value="Chromosome 1"/>
</dbReference>
<evidence type="ECO:0000313" key="2">
    <source>
        <dbReference type="Proteomes" id="UP000058857"/>
    </source>
</evidence>
<reference evidence="1 2" key="1">
    <citation type="journal article" date="2015" name="PLoS Negl. Trop. Dis.">
        <title>Distribution of Plasmids in Distinct Leptospira Pathogenic Species.</title>
        <authorList>
            <person name="Wang Y."/>
            <person name="Zhuang X."/>
            <person name="Zhong Y."/>
            <person name="Zhang C."/>
            <person name="Zhang Y."/>
            <person name="Zeng L."/>
            <person name="Zhu Y."/>
            <person name="He P."/>
            <person name="Dong K."/>
            <person name="Pal U."/>
            <person name="Guo X."/>
            <person name="Qin J."/>
        </authorList>
    </citation>
    <scope>NUCLEOTIDE SEQUENCE [LARGE SCALE GENOMIC DNA]</scope>
    <source>
        <strain evidence="1 2">56604</strain>
    </source>
</reference>
<protein>
    <submittedName>
        <fullName evidence="1">Uncharacterized protein</fullName>
    </submittedName>
</protein>
<name>A0A0S2IRW9_LEPBO</name>